<dbReference type="Proteomes" id="UP000254424">
    <property type="component" value="Unassembled WGS sequence"/>
</dbReference>
<gene>
    <name evidence="2" type="ORF">NCTC11155_00958</name>
</gene>
<protein>
    <submittedName>
        <fullName evidence="2">Uncharacterized protein</fullName>
    </submittedName>
</protein>
<evidence type="ECO:0000313" key="2">
    <source>
        <dbReference type="EMBL" id="SUV28996.1"/>
    </source>
</evidence>
<name>A0A380YLI4_9BACE</name>
<proteinExistence type="predicted"/>
<organism evidence="2 3">
    <name type="scientific">Bacteroides eggerthii</name>
    <dbReference type="NCBI Taxonomy" id="28111"/>
    <lineage>
        <taxon>Bacteria</taxon>
        <taxon>Pseudomonadati</taxon>
        <taxon>Bacteroidota</taxon>
        <taxon>Bacteroidia</taxon>
        <taxon>Bacteroidales</taxon>
        <taxon>Bacteroidaceae</taxon>
        <taxon>Bacteroides</taxon>
    </lineage>
</organism>
<keyword evidence="1" id="KW-0472">Membrane</keyword>
<evidence type="ECO:0000313" key="3">
    <source>
        <dbReference type="Proteomes" id="UP000254424"/>
    </source>
</evidence>
<keyword evidence="1" id="KW-1133">Transmembrane helix</keyword>
<sequence>MHRRAGAKRMVCLLRTHHPFAPNASSVSFKRIIRFPQTYYPFVFSLFYAPFPAFSLPFRASSFLFWVAR</sequence>
<dbReference type="EMBL" id="UFSX01000001">
    <property type="protein sequence ID" value="SUV28996.1"/>
    <property type="molecule type" value="Genomic_DNA"/>
</dbReference>
<evidence type="ECO:0000256" key="1">
    <source>
        <dbReference type="SAM" id="Phobius"/>
    </source>
</evidence>
<dbReference type="AlphaFoldDB" id="A0A380YLI4"/>
<accession>A0A380YLI4</accession>
<keyword evidence="1" id="KW-0812">Transmembrane</keyword>
<feature type="transmembrane region" description="Helical" evidence="1">
    <location>
        <begin position="39"/>
        <end position="58"/>
    </location>
</feature>
<reference evidence="2 3" key="1">
    <citation type="submission" date="2018-06" db="EMBL/GenBank/DDBJ databases">
        <authorList>
            <consortium name="Pathogen Informatics"/>
            <person name="Doyle S."/>
        </authorList>
    </citation>
    <scope>NUCLEOTIDE SEQUENCE [LARGE SCALE GENOMIC DNA]</scope>
    <source>
        <strain evidence="2 3">NCTC11155</strain>
    </source>
</reference>